<dbReference type="Proteomes" id="UP000612362">
    <property type="component" value="Unassembled WGS sequence"/>
</dbReference>
<reference evidence="1" key="1">
    <citation type="submission" date="2020-10" db="EMBL/GenBank/DDBJ databases">
        <title>Taxonomic study of unclassified bacteria belonging to the class Ktedonobacteria.</title>
        <authorList>
            <person name="Yabe S."/>
            <person name="Wang C.M."/>
            <person name="Zheng Y."/>
            <person name="Sakai Y."/>
            <person name="Cavaletti L."/>
            <person name="Monciardini P."/>
            <person name="Donadio S."/>
        </authorList>
    </citation>
    <scope>NUCLEOTIDE SEQUENCE</scope>
    <source>
        <strain evidence="1">SOSP1-1</strain>
    </source>
</reference>
<dbReference type="Gene3D" id="3.40.50.720">
    <property type="entry name" value="NAD(P)-binding Rossmann-like Domain"/>
    <property type="match status" value="1"/>
</dbReference>
<sequence length="58" mass="5943">MEKVLALTTPLGRIGQADEVAKTVVFLASDDASNIQAAEIVVDGGAVGAPFGAPIYRQ</sequence>
<dbReference type="InterPro" id="IPR002347">
    <property type="entry name" value="SDR_fam"/>
</dbReference>
<dbReference type="EMBL" id="BNJF01000003">
    <property type="protein sequence ID" value="GHO47711.1"/>
    <property type="molecule type" value="Genomic_DNA"/>
</dbReference>
<dbReference type="SUPFAM" id="SSF51735">
    <property type="entry name" value="NAD(P)-binding Rossmann-fold domains"/>
    <property type="match status" value="1"/>
</dbReference>
<keyword evidence="2" id="KW-1185">Reference proteome</keyword>
<proteinExistence type="predicted"/>
<organism evidence="1 2">
    <name type="scientific">Ktedonospora formicarum</name>
    <dbReference type="NCBI Taxonomy" id="2778364"/>
    <lineage>
        <taxon>Bacteria</taxon>
        <taxon>Bacillati</taxon>
        <taxon>Chloroflexota</taxon>
        <taxon>Ktedonobacteria</taxon>
        <taxon>Ktedonobacterales</taxon>
        <taxon>Ktedonobacteraceae</taxon>
        <taxon>Ktedonospora</taxon>
    </lineage>
</organism>
<comment type="caution">
    <text evidence="1">The sequence shown here is derived from an EMBL/GenBank/DDBJ whole genome shotgun (WGS) entry which is preliminary data.</text>
</comment>
<evidence type="ECO:0000313" key="2">
    <source>
        <dbReference type="Proteomes" id="UP000612362"/>
    </source>
</evidence>
<dbReference type="InterPro" id="IPR036291">
    <property type="entry name" value="NAD(P)-bd_dom_sf"/>
</dbReference>
<dbReference type="Pfam" id="PF13561">
    <property type="entry name" value="adh_short_C2"/>
    <property type="match status" value="1"/>
</dbReference>
<name>A0A8J3MV97_9CHLR</name>
<evidence type="ECO:0000313" key="1">
    <source>
        <dbReference type="EMBL" id="GHO47711.1"/>
    </source>
</evidence>
<dbReference type="AlphaFoldDB" id="A0A8J3MV97"/>
<protein>
    <submittedName>
        <fullName evidence="1">Uncharacterized protein</fullName>
    </submittedName>
</protein>
<accession>A0A8J3MV97</accession>
<gene>
    <name evidence="1" type="ORF">KSX_58740</name>
</gene>